<gene>
    <name evidence="3" type="ORF">ACFFVF_19060</name>
</gene>
<reference evidence="3 4" key="1">
    <citation type="submission" date="2024-09" db="EMBL/GenBank/DDBJ databases">
        <authorList>
            <person name="Sun Q."/>
            <person name="Mori K."/>
        </authorList>
    </citation>
    <scope>NUCLEOTIDE SEQUENCE [LARGE SCALE GENOMIC DNA]</scope>
    <source>
        <strain evidence="3 4">CECT 7955</strain>
    </source>
</reference>
<feature type="signal peptide" evidence="1">
    <location>
        <begin position="1"/>
        <end position="27"/>
    </location>
</feature>
<dbReference type="InterPro" id="IPR026341">
    <property type="entry name" value="T9SS_type_B"/>
</dbReference>
<keyword evidence="4" id="KW-1185">Reference proteome</keyword>
<evidence type="ECO:0000256" key="1">
    <source>
        <dbReference type="SAM" id="SignalP"/>
    </source>
</evidence>
<feature type="chain" id="PRO_5045572279" evidence="1">
    <location>
        <begin position="28"/>
        <end position="918"/>
    </location>
</feature>
<evidence type="ECO:0000259" key="2">
    <source>
        <dbReference type="Pfam" id="PF19081"/>
    </source>
</evidence>
<sequence length="918" mass="97174">MNYTTNQKTRFLILILGILLFKSNAQSQCAGSDNSITICNKETYNQGIGNSNGVVDLFNLLGTATSGGTWQNINSANGFNPVTGILTTFQTTQGGVYNFQYTINGVPGCTDNTSIITVTLGGFPGVNNPSAVACDNNTSVPLFSFLGSSPNPHFNGVWSGGPAGAITGNFFNAQLAGIGTYNLFYTVPAVGTCPSRVANVSLTVHPLPESGTPTNLTYCETDDFSGLTNVDLFNQLTGEDGGGFWTDNFPTGEISGTGDSFINIQNIFTNFGPGTYTFTYNVNPTHPICTPASSNIAIIIEPVLDINGSTITILPSPICFDNLSTTTLTATITQGANPIPDGTYNITYNLTGANTGTETINVTFSSGSGNFVINSTFVNTVGTTTLNINSITNTSSVTNCTRPITNLNTTFDILKNPDISNTNLTVEDFCLGQTGQAIISNINNSNILLSDDRYIITYTITDPNGITTTETISLIITNGNGIFSILDTLTSIIGNYTITITNIENEDSGCSTIANLTDTFEVLPLPNGANMVVTIDDVCFGSDVIVSITGANSLVDGLYNLTYTIWGAINAPNQVENNVNFTGGNATFTLPSGILVPGTSSLIITILTNSISECSSNNTLNIGDVFEINPLPDTTGAIISADDICISDAEVITIQNATNLQNGNYTIIYDLSGANSSTANTEVVIFTSGNGSFTIPSTLLINGGTTTIIIQNIINNTTLCGNNNLSANPISFNITDPGTPVLSPNGNIFCIQDIENPTIASLTANITSSGTITWYDAPTGGNAYDSTDPITNGTTYYASLTSSSGCEGINRLEVTADLTNCPNLFIPDGFSPNDDGLNDTFYIKNIDVLFPNFSLEIYNRYGNVVYTGNINTPNFNGKSNKSTMIGNEILPTGVYFYILHYNDSQGKKPTQGRLYLSR</sequence>
<dbReference type="Pfam" id="PF13585">
    <property type="entry name" value="CHU_C"/>
    <property type="match status" value="1"/>
</dbReference>
<dbReference type="Pfam" id="PF19081">
    <property type="entry name" value="Ig_7"/>
    <property type="match status" value="1"/>
</dbReference>
<evidence type="ECO:0000313" key="4">
    <source>
        <dbReference type="Proteomes" id="UP001589607"/>
    </source>
</evidence>
<dbReference type="NCBIfam" id="TIGR04131">
    <property type="entry name" value="Bac_Flav_CTERM"/>
    <property type="match status" value="1"/>
</dbReference>
<proteinExistence type="predicted"/>
<organism evidence="3 4">
    <name type="scientific">Flavobacterium jumunjinense</name>
    <dbReference type="NCBI Taxonomy" id="998845"/>
    <lineage>
        <taxon>Bacteria</taxon>
        <taxon>Pseudomonadati</taxon>
        <taxon>Bacteroidota</taxon>
        <taxon>Flavobacteriia</taxon>
        <taxon>Flavobacteriales</taxon>
        <taxon>Flavobacteriaceae</taxon>
        <taxon>Flavobacterium</taxon>
    </lineage>
</organism>
<comment type="caution">
    <text evidence="3">The sequence shown here is derived from an EMBL/GenBank/DDBJ whole genome shotgun (WGS) entry which is preliminary data.</text>
</comment>
<protein>
    <submittedName>
        <fullName evidence="3">Gliding motility-associated C-terminal domain-containing protein</fullName>
    </submittedName>
</protein>
<dbReference type="Proteomes" id="UP001589607">
    <property type="component" value="Unassembled WGS sequence"/>
</dbReference>
<dbReference type="RefSeq" id="WP_236458741.1">
    <property type="nucleotide sequence ID" value="NZ_CBCSGE010000001.1"/>
</dbReference>
<evidence type="ECO:0000313" key="3">
    <source>
        <dbReference type="EMBL" id="MFB9098612.1"/>
    </source>
</evidence>
<keyword evidence="1" id="KW-0732">Signal</keyword>
<name>A0ABV5GT99_9FLAO</name>
<accession>A0ABV5GT99</accession>
<feature type="domain" description="Ig-like" evidence="2">
    <location>
        <begin position="737"/>
        <end position="817"/>
    </location>
</feature>
<dbReference type="InterPro" id="IPR044023">
    <property type="entry name" value="Ig_7"/>
</dbReference>
<dbReference type="EMBL" id="JBHMEY010000094">
    <property type="protein sequence ID" value="MFB9098612.1"/>
    <property type="molecule type" value="Genomic_DNA"/>
</dbReference>